<proteinExistence type="predicted"/>
<keyword evidence="2" id="KW-1185">Reference proteome</keyword>
<gene>
    <name evidence="1" type="ORF">ASCRUDRAFT_10608</name>
</gene>
<dbReference type="GeneID" id="30962275"/>
<reference evidence="2" key="1">
    <citation type="submission" date="2016-05" db="EMBL/GenBank/DDBJ databases">
        <title>Comparative genomics of biotechnologically important yeasts.</title>
        <authorList>
            <consortium name="DOE Joint Genome Institute"/>
            <person name="Riley R."/>
            <person name="Haridas S."/>
            <person name="Wolfe K.H."/>
            <person name="Lopes M.R."/>
            <person name="Hittinger C.T."/>
            <person name="Goker M."/>
            <person name="Salamov A."/>
            <person name="Wisecaver J."/>
            <person name="Long T.M."/>
            <person name="Aerts A.L."/>
            <person name="Barry K."/>
            <person name="Choi C."/>
            <person name="Clum A."/>
            <person name="Coughlan A.Y."/>
            <person name="Deshpande S."/>
            <person name="Douglass A.P."/>
            <person name="Hanson S.J."/>
            <person name="Klenk H.-P."/>
            <person name="Labutti K."/>
            <person name="Lapidus A."/>
            <person name="Lindquist E."/>
            <person name="Lipzen A."/>
            <person name="Meier-Kolthoff J.P."/>
            <person name="Ohm R.A."/>
            <person name="Otillar R.P."/>
            <person name="Pangilinan J."/>
            <person name="Peng Y."/>
            <person name="Rokas A."/>
            <person name="Rosa C.A."/>
            <person name="Scheuner C."/>
            <person name="Sibirny A.A."/>
            <person name="Slot J.C."/>
            <person name="Stielow J.B."/>
            <person name="Sun H."/>
            <person name="Kurtzman C.P."/>
            <person name="Blackwell M."/>
            <person name="Grigoriev I.V."/>
            <person name="Jeffries T.W."/>
        </authorList>
    </citation>
    <scope>NUCLEOTIDE SEQUENCE [LARGE SCALE GENOMIC DNA]</scope>
    <source>
        <strain evidence="2">DSM 1968</strain>
    </source>
</reference>
<dbReference type="EMBL" id="KV454496">
    <property type="protein sequence ID" value="ODV58001.1"/>
    <property type="molecule type" value="Genomic_DNA"/>
</dbReference>
<dbReference type="Proteomes" id="UP000095038">
    <property type="component" value="Unassembled WGS sequence"/>
</dbReference>
<sequence length="92" mass="9937">MSIHYNNNNQQLYQADLSLLGKGGYETIAKFIAEASFQLTTASGSVLPTDEIKSKADVAYLQSGIATSSQGLPKTNNRLGYTNDDYSLLKAT</sequence>
<dbReference type="AlphaFoldDB" id="A0A1D2V8H8"/>
<dbReference type="RefSeq" id="XP_020044308.1">
    <property type="nucleotide sequence ID" value="XM_020188639.1"/>
</dbReference>
<protein>
    <submittedName>
        <fullName evidence="1">Uncharacterized protein</fullName>
    </submittedName>
</protein>
<accession>A0A1D2V8H8</accession>
<evidence type="ECO:0000313" key="1">
    <source>
        <dbReference type="EMBL" id="ODV58001.1"/>
    </source>
</evidence>
<evidence type="ECO:0000313" key="2">
    <source>
        <dbReference type="Proteomes" id="UP000095038"/>
    </source>
</evidence>
<name>A0A1D2V8H8_9ASCO</name>
<dbReference type="InParanoid" id="A0A1D2V8H8"/>
<organism evidence="1 2">
    <name type="scientific">Ascoidea rubescens DSM 1968</name>
    <dbReference type="NCBI Taxonomy" id="1344418"/>
    <lineage>
        <taxon>Eukaryota</taxon>
        <taxon>Fungi</taxon>
        <taxon>Dikarya</taxon>
        <taxon>Ascomycota</taxon>
        <taxon>Saccharomycotina</taxon>
        <taxon>Saccharomycetes</taxon>
        <taxon>Ascoideaceae</taxon>
        <taxon>Ascoidea</taxon>
    </lineage>
</organism>